<evidence type="ECO:0000256" key="9">
    <source>
        <dbReference type="ARBA" id="ARBA00030775"/>
    </source>
</evidence>
<keyword evidence="8 10" id="KW-0472">Membrane</keyword>
<dbReference type="InterPro" id="IPR045584">
    <property type="entry name" value="Pilin-like"/>
</dbReference>
<dbReference type="GO" id="GO:0015627">
    <property type="term" value="C:type II protein secretion system complex"/>
    <property type="evidence" value="ECO:0007669"/>
    <property type="project" value="InterPro"/>
</dbReference>
<keyword evidence="5" id="KW-0997">Cell inner membrane</keyword>
<evidence type="ECO:0000256" key="10">
    <source>
        <dbReference type="SAM" id="Phobius"/>
    </source>
</evidence>
<comment type="subcellular location">
    <subcellularLocation>
        <location evidence="1">Cell inner membrane</location>
        <topology evidence="1">Single-pass membrane protein</topology>
    </subcellularLocation>
</comment>
<keyword evidence="12" id="KW-1185">Reference proteome</keyword>
<evidence type="ECO:0000256" key="7">
    <source>
        <dbReference type="ARBA" id="ARBA00022989"/>
    </source>
</evidence>
<organism evidence="11 12">
    <name type="scientific">Thalassomonas viridans</name>
    <dbReference type="NCBI Taxonomy" id="137584"/>
    <lineage>
        <taxon>Bacteria</taxon>
        <taxon>Pseudomonadati</taxon>
        <taxon>Pseudomonadota</taxon>
        <taxon>Gammaproteobacteria</taxon>
        <taxon>Alteromonadales</taxon>
        <taxon>Colwelliaceae</taxon>
        <taxon>Thalassomonas</taxon>
    </lineage>
</organism>
<dbReference type="InterPro" id="IPR049875">
    <property type="entry name" value="TypeII_GspH"/>
</dbReference>
<dbReference type="InterPro" id="IPR012902">
    <property type="entry name" value="N_methyl_site"/>
</dbReference>
<evidence type="ECO:0000256" key="6">
    <source>
        <dbReference type="ARBA" id="ARBA00022692"/>
    </source>
</evidence>
<name>A0AAF0C9M5_9GAMM</name>
<evidence type="ECO:0000256" key="2">
    <source>
        <dbReference type="ARBA" id="ARBA00021549"/>
    </source>
</evidence>
<keyword evidence="7 10" id="KW-1133">Transmembrane helix</keyword>
<dbReference type="GO" id="GO:0005886">
    <property type="term" value="C:plasma membrane"/>
    <property type="evidence" value="ECO:0007669"/>
    <property type="project" value="UniProtKB-SubCell"/>
</dbReference>
<accession>A0AAF0C9M5</accession>
<evidence type="ECO:0000256" key="8">
    <source>
        <dbReference type="ARBA" id="ARBA00023136"/>
    </source>
</evidence>
<evidence type="ECO:0000313" key="12">
    <source>
        <dbReference type="Proteomes" id="UP000032352"/>
    </source>
</evidence>
<sequence>MVFGGRPALSGVVSPGKALRTGQASRGFTLIEVMVVIVVIGIMVSLVQFSVSGSRPEEKLKQASARFAGVFEIAAEYSMLNNVELGLLVDENTYQFVGYDGVRWSPLADADLFTAYSISEDLKMELQLDDLPIEEPALYDRSVFEVEEEDSFSEQEEEKVIPQVYILSGGDITPFSLTFSFIEDLVLDEEYAYRVTGLFTTPLTSEFLIDGKVVTGAEDDE</sequence>
<proteinExistence type="predicted"/>
<evidence type="ECO:0000256" key="3">
    <source>
        <dbReference type="ARBA" id="ARBA00022475"/>
    </source>
</evidence>
<reference evidence="11 12" key="1">
    <citation type="journal article" date="2015" name="Genome Announc.">
        <title>Draft Genome Sequences of Marine Isolates of Thalassomonas viridans and Thalassomonas actiniarum.</title>
        <authorList>
            <person name="Olonade I."/>
            <person name="van Zyl L.J."/>
            <person name="Trindade M."/>
        </authorList>
    </citation>
    <scope>NUCLEOTIDE SEQUENCE [LARGE SCALE GENOMIC DNA]</scope>
    <source>
        <strain evidence="11 12">XOM25</strain>
    </source>
</reference>
<dbReference type="NCBIfam" id="TIGR01708">
    <property type="entry name" value="typeII_sec_gspH"/>
    <property type="match status" value="1"/>
</dbReference>
<dbReference type="AlphaFoldDB" id="A0AAF0C9M5"/>
<dbReference type="InterPro" id="IPR002416">
    <property type="entry name" value="T2SS_protein-GspH"/>
</dbReference>
<evidence type="ECO:0000313" key="11">
    <source>
        <dbReference type="EMBL" id="WDE05626.1"/>
    </source>
</evidence>
<keyword evidence="4" id="KW-0488">Methylation</keyword>
<dbReference type="Proteomes" id="UP000032352">
    <property type="component" value="Chromosome"/>
</dbReference>
<reference evidence="11 12" key="2">
    <citation type="journal article" date="2022" name="Mar. Drugs">
        <title>Bioassay-Guided Fractionation Leads to the Detection of Cholic Acid Generated by the Rare Thalassomonas sp.</title>
        <authorList>
            <person name="Pheiffer F."/>
            <person name="Schneider Y.K."/>
            <person name="Hansen E.H."/>
            <person name="Andersen J.H."/>
            <person name="Isaksson J."/>
            <person name="Busche T."/>
            <person name="R C."/>
            <person name="Kalinowski J."/>
            <person name="Zyl L.V."/>
            <person name="Trindade M."/>
        </authorList>
    </citation>
    <scope>NUCLEOTIDE SEQUENCE [LARGE SCALE GENOMIC DNA]</scope>
    <source>
        <strain evidence="11 12">XOM25</strain>
    </source>
</reference>
<evidence type="ECO:0000256" key="1">
    <source>
        <dbReference type="ARBA" id="ARBA00004377"/>
    </source>
</evidence>
<dbReference type="Pfam" id="PF07963">
    <property type="entry name" value="N_methyl"/>
    <property type="match status" value="1"/>
</dbReference>
<dbReference type="NCBIfam" id="TIGR02532">
    <property type="entry name" value="IV_pilin_GFxxxE"/>
    <property type="match status" value="1"/>
</dbReference>
<evidence type="ECO:0000256" key="4">
    <source>
        <dbReference type="ARBA" id="ARBA00022481"/>
    </source>
</evidence>
<feature type="transmembrane region" description="Helical" evidence="10">
    <location>
        <begin position="28"/>
        <end position="51"/>
    </location>
</feature>
<dbReference type="PROSITE" id="PS00409">
    <property type="entry name" value="PROKAR_NTER_METHYL"/>
    <property type="match status" value="1"/>
</dbReference>
<dbReference type="EMBL" id="CP059733">
    <property type="protein sequence ID" value="WDE05626.1"/>
    <property type="molecule type" value="Genomic_DNA"/>
</dbReference>
<dbReference type="Gene3D" id="3.55.40.10">
    <property type="entry name" value="minor pseudopilin epsh domain"/>
    <property type="match status" value="1"/>
</dbReference>
<dbReference type="PRINTS" id="PR00885">
    <property type="entry name" value="BCTERIALGSPH"/>
</dbReference>
<dbReference type="GO" id="GO:0015628">
    <property type="term" value="P:protein secretion by the type II secretion system"/>
    <property type="evidence" value="ECO:0007669"/>
    <property type="project" value="InterPro"/>
</dbReference>
<evidence type="ECO:0000256" key="5">
    <source>
        <dbReference type="ARBA" id="ARBA00022519"/>
    </source>
</evidence>
<protein>
    <recommendedName>
        <fullName evidence="2">Type II secretion system protein H</fullName>
    </recommendedName>
    <alternativeName>
        <fullName evidence="9">General secretion pathway protein H</fullName>
    </alternativeName>
</protein>
<keyword evidence="3" id="KW-1003">Cell membrane</keyword>
<dbReference type="KEGG" id="tvd:SG34_001405"/>
<keyword evidence="6 10" id="KW-0812">Transmembrane</keyword>
<dbReference type="SUPFAM" id="SSF54523">
    <property type="entry name" value="Pili subunits"/>
    <property type="match status" value="1"/>
</dbReference>
<gene>
    <name evidence="11" type="primary">gspH</name>
    <name evidence="11" type="ORF">SG34_001405</name>
</gene>